<dbReference type="Gene3D" id="4.10.1000.30">
    <property type="match status" value="1"/>
</dbReference>
<keyword evidence="4" id="KW-0677">Repeat</keyword>
<dbReference type="EMBL" id="KQ474073">
    <property type="protein sequence ID" value="KPV78390.1"/>
    <property type="molecule type" value="Genomic_DNA"/>
</dbReference>
<feature type="compositionally biased region" description="Low complexity" evidence="8">
    <location>
        <begin position="84"/>
        <end position="121"/>
    </location>
</feature>
<name>A0A194SD71_RHOGW</name>
<feature type="compositionally biased region" description="Gly residues" evidence="8">
    <location>
        <begin position="163"/>
        <end position="172"/>
    </location>
</feature>
<evidence type="ECO:0000256" key="7">
    <source>
        <dbReference type="ARBA" id="ARBA00023242"/>
    </source>
</evidence>
<dbReference type="GO" id="GO:0008270">
    <property type="term" value="F:zinc ion binding"/>
    <property type="evidence" value="ECO:0007669"/>
    <property type="project" value="UniProtKB-KW"/>
</dbReference>
<dbReference type="OrthoDB" id="438553at2759"/>
<comment type="similarity">
    <text evidence="2">Belongs to the ZC3H14 family.</text>
</comment>
<accession>A0A194SD71</accession>
<dbReference type="GO" id="GO:0043488">
    <property type="term" value="P:regulation of mRNA stability"/>
    <property type="evidence" value="ECO:0007669"/>
    <property type="project" value="InterPro"/>
</dbReference>
<feature type="compositionally biased region" description="Basic and acidic residues" evidence="8">
    <location>
        <begin position="562"/>
        <end position="575"/>
    </location>
</feature>
<proteinExistence type="inferred from homology"/>
<keyword evidence="7" id="KW-0539">Nucleus</keyword>
<evidence type="ECO:0000256" key="8">
    <source>
        <dbReference type="SAM" id="MobiDB-lite"/>
    </source>
</evidence>
<feature type="region of interest" description="Disordered" evidence="8">
    <location>
        <begin position="84"/>
        <end position="126"/>
    </location>
</feature>
<dbReference type="PANTHER" id="PTHR14738:SF29">
    <property type="entry name" value="ZINC FINGER CCCH DOMAIN-CONTAINING PROTEIN 14"/>
    <property type="match status" value="1"/>
</dbReference>
<evidence type="ECO:0000256" key="3">
    <source>
        <dbReference type="ARBA" id="ARBA00022723"/>
    </source>
</evidence>
<feature type="region of interest" description="Disordered" evidence="8">
    <location>
        <begin position="384"/>
        <end position="422"/>
    </location>
</feature>
<reference evidence="9 10" key="1">
    <citation type="journal article" date="2015" name="Front. Microbiol.">
        <title>Genome sequence of the plant growth promoting endophytic yeast Rhodotorula graminis WP1.</title>
        <authorList>
            <person name="Firrincieli A."/>
            <person name="Otillar R."/>
            <person name="Salamov A."/>
            <person name="Schmutz J."/>
            <person name="Khan Z."/>
            <person name="Redman R.S."/>
            <person name="Fleck N.D."/>
            <person name="Lindquist E."/>
            <person name="Grigoriev I.V."/>
            <person name="Doty S.L."/>
        </authorList>
    </citation>
    <scope>NUCLEOTIDE SEQUENCE [LARGE SCALE GENOMIC DNA]</scope>
    <source>
        <strain evidence="9 10">WP1</strain>
    </source>
</reference>
<keyword evidence="6" id="KW-0862">Zinc</keyword>
<dbReference type="RefSeq" id="XP_018274439.1">
    <property type="nucleotide sequence ID" value="XM_018415529.1"/>
</dbReference>
<evidence type="ECO:0000256" key="1">
    <source>
        <dbReference type="ARBA" id="ARBA00004123"/>
    </source>
</evidence>
<dbReference type="InterPro" id="IPR043094">
    <property type="entry name" value="Nab2/ZC3H14_N_sf"/>
</dbReference>
<evidence type="ECO:0000313" key="9">
    <source>
        <dbReference type="EMBL" id="KPV78390.1"/>
    </source>
</evidence>
<dbReference type="Proteomes" id="UP000053890">
    <property type="component" value="Unassembled WGS sequence"/>
</dbReference>
<dbReference type="GO" id="GO:0008143">
    <property type="term" value="F:poly(A) binding"/>
    <property type="evidence" value="ECO:0007669"/>
    <property type="project" value="InterPro"/>
</dbReference>
<feature type="region of interest" description="Disordered" evidence="8">
    <location>
        <begin position="478"/>
        <end position="593"/>
    </location>
</feature>
<dbReference type="Gene3D" id="4.10.1000.40">
    <property type="match status" value="1"/>
</dbReference>
<feature type="compositionally biased region" description="Basic and acidic residues" evidence="8">
    <location>
        <begin position="142"/>
        <end position="156"/>
    </location>
</feature>
<protein>
    <recommendedName>
        <fullName evidence="11">C3H1-type domain-containing protein</fullName>
    </recommendedName>
</protein>
<feature type="compositionally biased region" description="Low complexity" evidence="8">
    <location>
        <begin position="397"/>
        <end position="407"/>
    </location>
</feature>
<dbReference type="STRING" id="578459.A0A194SD71"/>
<feature type="compositionally biased region" description="Low complexity" evidence="8">
    <location>
        <begin position="490"/>
        <end position="517"/>
    </location>
</feature>
<feature type="region of interest" description="Disordered" evidence="8">
    <location>
        <begin position="142"/>
        <end position="191"/>
    </location>
</feature>
<comment type="subcellular location">
    <subcellularLocation>
        <location evidence="1">Nucleus</location>
    </subcellularLocation>
</comment>
<feature type="region of interest" description="Disordered" evidence="8">
    <location>
        <begin position="270"/>
        <end position="332"/>
    </location>
</feature>
<keyword evidence="5" id="KW-0863">Zinc-finger</keyword>
<gene>
    <name evidence="9" type="ORF">RHOBADRAFT_50862</name>
</gene>
<dbReference type="PANTHER" id="PTHR14738">
    <property type="entry name" value="ZINC FINGER CCCH DOMAIN-CONTAINING PROTEIN 14"/>
    <property type="match status" value="1"/>
</dbReference>
<dbReference type="AlphaFoldDB" id="A0A194SD71"/>
<keyword evidence="10" id="KW-1185">Reference proteome</keyword>
<dbReference type="OMA" id="CPYAHQS"/>
<dbReference type="Gene3D" id="1.10.340.40">
    <property type="entry name" value="Nuclear abundant poly(A) RNA-bind protein 2, N-terminal domain"/>
    <property type="match status" value="1"/>
</dbReference>
<sequence length="593" mass="59611">MPDILPSSPQGQALQAAIQTKLAQLGWCEEDDSVMAEYCLVMLGNRKTADQISAELSDLIGGDSFDPSFVTWLFDEVKKHYPEPAASAPAPSAAASSAPTGPAASSSRGGPSNGIPARPAGPIGGGRNVFGAAVSGVKRGAAELDGGDRQGQRARFDAPTGPRAGGGSGGKGLFERVGGNNPQFAPGPRGPMNTTGMPQPAFDAITQAVTAIQNGAHPSILAQIPFPALAAHPLAQRLPPHIMAQAQANAVAQAQAMAAIQTVWNAPPGAFNPNGGAGPGPARGGAPFNPNAPAFNPAFGGGPGGPPRGGPGAGPSGAGAPRPSGPPVVLPSKPAQEQICKHGVECTRPTCPYSHPSPVATKESGLVLSSDPCDKQLKCEDPDCPKSHVSKAQKTHPPSSAASSSPAPSRPPPAAATAPNPSTIAGAGIKPCKFGSACTRPGCVFRHPWDTPGPGGAGQQTCRYGAACTRPDCHFAHPTRRPAAYSRNQFSATFGTSSSSSPASAAPGSSAPGATAAKGEGAIGAWPSESKEHISERLKRFAGGDAAGGDKERIVPGGGEGENGKDANGDDKVEINLDDDEEHHKKEGSAAKA</sequence>
<evidence type="ECO:0008006" key="11">
    <source>
        <dbReference type="Google" id="ProtNLM"/>
    </source>
</evidence>
<dbReference type="InterPro" id="IPR040366">
    <property type="entry name" value="Nab2/ZC3H14"/>
</dbReference>
<dbReference type="GO" id="GO:0005634">
    <property type="term" value="C:nucleus"/>
    <property type="evidence" value="ECO:0007669"/>
    <property type="project" value="UniProtKB-SubCell"/>
</dbReference>
<feature type="compositionally biased region" description="Basic and acidic residues" evidence="8">
    <location>
        <begin position="582"/>
        <end position="593"/>
    </location>
</feature>
<organism evidence="9 10">
    <name type="scientific">Rhodotorula graminis (strain WP1)</name>
    <dbReference type="NCBI Taxonomy" id="578459"/>
    <lineage>
        <taxon>Eukaryota</taxon>
        <taxon>Fungi</taxon>
        <taxon>Dikarya</taxon>
        <taxon>Basidiomycota</taxon>
        <taxon>Pucciniomycotina</taxon>
        <taxon>Microbotryomycetes</taxon>
        <taxon>Sporidiobolales</taxon>
        <taxon>Sporidiobolaceae</taxon>
        <taxon>Rhodotorula</taxon>
    </lineage>
</organism>
<dbReference type="GO" id="GO:0005737">
    <property type="term" value="C:cytoplasm"/>
    <property type="evidence" value="ECO:0007669"/>
    <property type="project" value="TreeGrafter"/>
</dbReference>
<feature type="compositionally biased region" description="Basic and acidic residues" evidence="8">
    <location>
        <begin position="529"/>
        <end position="539"/>
    </location>
</feature>
<evidence type="ECO:0000256" key="2">
    <source>
        <dbReference type="ARBA" id="ARBA00008423"/>
    </source>
</evidence>
<keyword evidence="3" id="KW-0479">Metal-binding</keyword>
<evidence type="ECO:0000313" key="10">
    <source>
        <dbReference type="Proteomes" id="UP000053890"/>
    </source>
</evidence>
<dbReference type="GeneID" id="28975977"/>
<evidence type="ECO:0000256" key="6">
    <source>
        <dbReference type="ARBA" id="ARBA00022833"/>
    </source>
</evidence>
<evidence type="ECO:0000256" key="4">
    <source>
        <dbReference type="ARBA" id="ARBA00022737"/>
    </source>
</evidence>
<feature type="compositionally biased region" description="Low complexity" evidence="8">
    <location>
        <begin position="284"/>
        <end position="298"/>
    </location>
</feature>
<evidence type="ECO:0000256" key="5">
    <source>
        <dbReference type="ARBA" id="ARBA00022771"/>
    </source>
</evidence>
<dbReference type="Pfam" id="PF14608">
    <property type="entry name" value="zf-CCCH_2"/>
    <property type="match status" value="3"/>
</dbReference>